<dbReference type="PANTHER" id="PTHR43046:SF14">
    <property type="entry name" value="MUTT_NUDIX FAMILY PROTEIN"/>
    <property type="match status" value="1"/>
</dbReference>
<dbReference type="RefSeq" id="WP_204301634.1">
    <property type="nucleotide sequence ID" value="NZ_BAAAGQ010000076.1"/>
</dbReference>
<organism evidence="4">
    <name type="scientific">Actinoplanes campanulatus</name>
    <dbReference type="NCBI Taxonomy" id="113559"/>
    <lineage>
        <taxon>Bacteria</taxon>
        <taxon>Bacillati</taxon>
        <taxon>Actinomycetota</taxon>
        <taxon>Actinomycetes</taxon>
        <taxon>Micromonosporales</taxon>
        <taxon>Micromonosporaceae</taxon>
        <taxon>Actinoplanes</taxon>
    </lineage>
</organism>
<feature type="domain" description="Nudix hydrolase" evidence="3">
    <location>
        <begin position="2"/>
        <end position="143"/>
    </location>
</feature>
<proteinExistence type="predicted"/>
<sequence>MIRHLTASAVVLDGRGQVLVVRHVLSRKWLYPGGHVENEDPAHTAVRETHEETGLLVEVVAAPLFSHPAVTTHPPPVTIVEMGVRDAEFGEHRHIDMVYACRPRAGTLAAQPGETTDVRWVPLDDIAGLDSPAELADLIQHVTGWAGSLPSRTPSA</sequence>
<evidence type="ECO:0000256" key="1">
    <source>
        <dbReference type="ARBA" id="ARBA00001946"/>
    </source>
</evidence>
<evidence type="ECO:0000259" key="3">
    <source>
        <dbReference type="PROSITE" id="PS51462"/>
    </source>
</evidence>
<reference evidence="4" key="1">
    <citation type="submission" date="2021-01" db="EMBL/GenBank/DDBJ databases">
        <title>Whole genome shotgun sequence of Actinoplanes capillaceus NBRC 16408.</title>
        <authorList>
            <person name="Komaki H."/>
            <person name="Tamura T."/>
        </authorList>
    </citation>
    <scope>NUCLEOTIDE SEQUENCE [LARGE SCALE GENOMIC DNA]</scope>
    <source>
        <strain evidence="4">NBRC 16408</strain>
    </source>
</reference>
<accession>A0ABQ3WZ16</accession>
<dbReference type="Gene3D" id="3.90.79.10">
    <property type="entry name" value="Nucleoside Triphosphate Pyrophosphohydrolase"/>
    <property type="match status" value="1"/>
</dbReference>
<comment type="caution">
    <text evidence="4">The sequence shown here is derived from an EMBL/GenBank/DDBJ whole genome shotgun (WGS) entry which is preliminary data.</text>
</comment>
<evidence type="ECO:0000256" key="2">
    <source>
        <dbReference type="ARBA" id="ARBA00022801"/>
    </source>
</evidence>
<keyword evidence="2" id="KW-0378">Hydrolase</keyword>
<dbReference type="PROSITE" id="PS51462">
    <property type="entry name" value="NUDIX"/>
    <property type="match status" value="1"/>
</dbReference>
<dbReference type="CDD" id="cd03674">
    <property type="entry name" value="NUDIX_Hydrolase"/>
    <property type="match status" value="1"/>
</dbReference>
<dbReference type="SUPFAM" id="SSF55811">
    <property type="entry name" value="Nudix"/>
    <property type="match status" value="1"/>
</dbReference>
<protein>
    <submittedName>
        <fullName evidence="4">MutT/NUDIX-like protein</fullName>
    </submittedName>
</protein>
<dbReference type="EMBL" id="BOMF01000187">
    <property type="protein sequence ID" value="GID51522.1"/>
    <property type="molecule type" value="Genomic_DNA"/>
</dbReference>
<dbReference type="InterPro" id="IPR015797">
    <property type="entry name" value="NUDIX_hydrolase-like_dom_sf"/>
</dbReference>
<dbReference type="InterPro" id="IPR000086">
    <property type="entry name" value="NUDIX_hydrolase_dom"/>
</dbReference>
<dbReference type="Pfam" id="PF00293">
    <property type="entry name" value="NUDIX"/>
    <property type="match status" value="1"/>
</dbReference>
<evidence type="ECO:0000313" key="4">
    <source>
        <dbReference type="EMBL" id="GID51522.1"/>
    </source>
</evidence>
<comment type="cofactor">
    <cofactor evidence="1">
        <name>Mg(2+)</name>
        <dbReference type="ChEBI" id="CHEBI:18420"/>
    </cofactor>
</comment>
<name>A0ABQ3WZ16_9ACTN</name>
<gene>
    <name evidence="4" type="ORF">Aca07nite_87970</name>
</gene>
<dbReference type="InterPro" id="IPR020084">
    <property type="entry name" value="NUDIX_hydrolase_CS"/>
</dbReference>
<dbReference type="PROSITE" id="PS00893">
    <property type="entry name" value="NUDIX_BOX"/>
    <property type="match status" value="1"/>
</dbReference>
<dbReference type="PANTHER" id="PTHR43046">
    <property type="entry name" value="GDP-MANNOSE MANNOSYL HYDROLASE"/>
    <property type="match status" value="1"/>
</dbReference>